<dbReference type="Gene3D" id="3.40.50.720">
    <property type="entry name" value="NAD(P)-binding Rossmann-like Domain"/>
    <property type="match status" value="1"/>
</dbReference>
<gene>
    <name evidence="5" type="ORF">NF557_15620</name>
</gene>
<comment type="caution">
    <text evidence="3">Lacks conserved residue(s) required for the propagation of feature annotation.</text>
</comment>
<feature type="active site" description="Acyl-thioester intermediate" evidence="3">
    <location>
        <position position="130"/>
    </location>
</feature>
<proteinExistence type="inferred from homology"/>
<keyword evidence="2 3" id="KW-0520">NAD</keyword>
<keyword evidence="3" id="KW-0058">Aromatic hydrocarbons catabolism</keyword>
<dbReference type="EC" id="1.2.1.10" evidence="3"/>
<dbReference type="CDD" id="cd23933">
    <property type="entry name" value="ALDH_C"/>
    <property type="match status" value="1"/>
</dbReference>
<protein>
    <recommendedName>
        <fullName evidence="3">Acetaldehyde dehydrogenase</fullName>
        <ecNumber evidence="3">1.2.1.10</ecNumber>
    </recommendedName>
    <alternativeName>
        <fullName evidence="3">Acetaldehyde dehydrogenase [acetylating]</fullName>
    </alternativeName>
</protein>
<dbReference type="Gene3D" id="3.30.360.10">
    <property type="entry name" value="Dihydrodipicolinate Reductase, domain 2"/>
    <property type="match status" value="1"/>
</dbReference>
<comment type="catalytic activity">
    <reaction evidence="3">
        <text>acetaldehyde + NAD(+) + CoA = acetyl-CoA + NADH + H(+)</text>
        <dbReference type="Rhea" id="RHEA:23288"/>
        <dbReference type="ChEBI" id="CHEBI:15343"/>
        <dbReference type="ChEBI" id="CHEBI:15378"/>
        <dbReference type="ChEBI" id="CHEBI:57287"/>
        <dbReference type="ChEBI" id="CHEBI:57288"/>
        <dbReference type="ChEBI" id="CHEBI:57540"/>
        <dbReference type="ChEBI" id="CHEBI:57945"/>
        <dbReference type="EC" id="1.2.1.10"/>
    </reaction>
</comment>
<dbReference type="GO" id="GO:0008774">
    <property type="term" value="F:acetaldehyde dehydrogenase (acetylating) activity"/>
    <property type="evidence" value="ECO:0007669"/>
    <property type="project" value="UniProtKB-EC"/>
</dbReference>
<organism evidence="5 6">
    <name type="scientific">Ornithinimicrobium cryptoxanthini</name>
    <dbReference type="NCBI Taxonomy" id="2934161"/>
    <lineage>
        <taxon>Bacteria</taxon>
        <taxon>Bacillati</taxon>
        <taxon>Actinomycetota</taxon>
        <taxon>Actinomycetes</taxon>
        <taxon>Micrococcales</taxon>
        <taxon>Ornithinimicrobiaceae</taxon>
        <taxon>Ornithinimicrobium</taxon>
    </lineage>
</organism>
<dbReference type="NCBIfam" id="NF006157">
    <property type="entry name" value="PRK08300.1"/>
    <property type="match status" value="1"/>
</dbReference>
<dbReference type="Pfam" id="PF01118">
    <property type="entry name" value="Semialdhyde_dh"/>
    <property type="match status" value="1"/>
</dbReference>
<dbReference type="SUPFAM" id="SSF51735">
    <property type="entry name" value="NAD(P)-binding Rossmann-fold domains"/>
    <property type="match status" value="1"/>
</dbReference>
<evidence type="ECO:0000313" key="5">
    <source>
        <dbReference type="EMBL" id="USQ76004.1"/>
    </source>
</evidence>
<name>A0ABY4YH52_9MICO</name>
<sequence length="296" mass="31253">MNEPRQRLTAAIVGPGNIGTDLMYKLLRSEHVEPRYMIGVDEKSEGLARARAEGLETSHLGADWLLGLDELPDLVFEATSAKVHAAVAPRYEAAGMTAIDLTPASIGPYVVPAVNLDEHLGKPNLNMVSCAGQATIPILWAIDQAADASYGEIVAAISSKSAGPGTRQNLSEFSEKTSRALAQVAGADSAKAISIINPAEPPMNMRDTIYAKVRNPDTSAIETAVQDIVAKVQAYVPGYSLRMIDVDGDLVTVMVEVVGAGDYLPTYAGNLDIITAAAAQVADVLAVQRSAKELVK</sequence>
<feature type="binding site" evidence="3">
    <location>
        <begin position="161"/>
        <end position="169"/>
    </location>
    <ligand>
        <name>NAD(+)</name>
        <dbReference type="ChEBI" id="CHEBI:57540"/>
    </ligand>
</feature>
<dbReference type="Pfam" id="PF09290">
    <property type="entry name" value="AcetDehyd-dimer"/>
    <property type="match status" value="1"/>
</dbReference>
<dbReference type="InterPro" id="IPR036291">
    <property type="entry name" value="NAD(P)-bd_dom_sf"/>
</dbReference>
<dbReference type="PIRSF" id="PIRSF015689">
    <property type="entry name" value="Actaldh_dh_actl"/>
    <property type="match status" value="1"/>
</dbReference>
<dbReference type="RefSeq" id="WP_252620619.1">
    <property type="nucleotide sequence ID" value="NZ_CP099490.1"/>
</dbReference>
<dbReference type="InterPro" id="IPR015426">
    <property type="entry name" value="Acetylaldehyde_DH_C"/>
</dbReference>
<feature type="binding site" evidence="3">
    <location>
        <position position="270"/>
    </location>
    <ligand>
        <name>NAD(+)</name>
        <dbReference type="ChEBI" id="CHEBI:57540"/>
    </ligand>
</feature>
<dbReference type="SUPFAM" id="SSF55347">
    <property type="entry name" value="Glyceraldehyde-3-phosphate dehydrogenase-like, C-terminal domain"/>
    <property type="match status" value="1"/>
</dbReference>
<dbReference type="Proteomes" id="UP001056535">
    <property type="component" value="Chromosome"/>
</dbReference>
<evidence type="ECO:0000259" key="4">
    <source>
        <dbReference type="SMART" id="SM00859"/>
    </source>
</evidence>
<keyword evidence="6" id="KW-1185">Reference proteome</keyword>
<dbReference type="HAMAP" id="MF_01657">
    <property type="entry name" value="Ac_ald_DH_ac"/>
    <property type="match status" value="1"/>
</dbReference>
<accession>A0ABY4YH52</accession>
<comment type="similarity">
    <text evidence="1 3">Belongs to the acetaldehyde dehydrogenase family.</text>
</comment>
<feature type="domain" description="Semialdehyde dehydrogenase NAD-binding" evidence="4">
    <location>
        <begin position="9"/>
        <end position="122"/>
    </location>
</feature>
<evidence type="ECO:0000256" key="2">
    <source>
        <dbReference type="ARBA" id="ARBA00023027"/>
    </source>
</evidence>
<reference evidence="5" key="1">
    <citation type="submission" date="2022-06" db="EMBL/GenBank/DDBJ databases">
        <title>Ornithinimicrobium JY.X270.</title>
        <authorList>
            <person name="Huang Y."/>
        </authorList>
    </citation>
    <scope>NUCLEOTIDE SEQUENCE</scope>
    <source>
        <strain evidence="5">JY.X270</strain>
    </source>
</reference>
<keyword evidence="3 5" id="KW-0560">Oxidoreductase</keyword>
<dbReference type="InterPro" id="IPR003361">
    <property type="entry name" value="Acetaldehyde_dehydrogenase"/>
</dbReference>
<dbReference type="InterPro" id="IPR000534">
    <property type="entry name" value="Semialdehyde_DH_NAD-bd"/>
</dbReference>
<dbReference type="SMART" id="SM00859">
    <property type="entry name" value="Semialdhyde_dh"/>
    <property type="match status" value="1"/>
</dbReference>
<evidence type="ECO:0000256" key="1">
    <source>
        <dbReference type="ARBA" id="ARBA00009244"/>
    </source>
</evidence>
<evidence type="ECO:0000313" key="6">
    <source>
        <dbReference type="Proteomes" id="UP001056535"/>
    </source>
</evidence>
<evidence type="ECO:0000256" key="3">
    <source>
        <dbReference type="HAMAP-Rule" id="MF_01657"/>
    </source>
</evidence>
<dbReference type="NCBIfam" id="TIGR03215">
    <property type="entry name" value="ac_ald_DH_ac"/>
    <property type="match status" value="1"/>
</dbReference>
<dbReference type="EMBL" id="CP099490">
    <property type="protein sequence ID" value="USQ76004.1"/>
    <property type="molecule type" value="Genomic_DNA"/>
</dbReference>